<gene>
    <name evidence="2" type="primary">Rp1l1</name>
    <name evidence="2" type="ORF">EYF80_041425</name>
</gene>
<dbReference type="Proteomes" id="UP000314294">
    <property type="component" value="Unassembled WGS sequence"/>
</dbReference>
<feature type="region of interest" description="Disordered" evidence="1">
    <location>
        <begin position="65"/>
        <end position="195"/>
    </location>
</feature>
<accession>A0A4Z2G4A3</accession>
<protein>
    <submittedName>
        <fullName evidence="2">Retinitis pigmentosa 1-like 1 protein</fullName>
    </submittedName>
</protein>
<feature type="region of interest" description="Disordered" evidence="1">
    <location>
        <begin position="260"/>
        <end position="286"/>
    </location>
</feature>
<proteinExistence type="predicted"/>
<feature type="compositionally biased region" description="Basic and acidic residues" evidence="1">
    <location>
        <begin position="65"/>
        <end position="79"/>
    </location>
</feature>
<feature type="compositionally biased region" description="Gly residues" evidence="1">
    <location>
        <begin position="97"/>
        <end position="106"/>
    </location>
</feature>
<dbReference type="GO" id="GO:0005930">
    <property type="term" value="C:axoneme"/>
    <property type="evidence" value="ECO:0007669"/>
    <property type="project" value="TreeGrafter"/>
</dbReference>
<evidence type="ECO:0000256" key="1">
    <source>
        <dbReference type="SAM" id="MobiDB-lite"/>
    </source>
</evidence>
<dbReference type="PANTHER" id="PTHR23005">
    <property type="entry name" value="RETINITIS PIGMENTOSA 1 PROTEIN"/>
    <property type="match status" value="1"/>
</dbReference>
<dbReference type="GO" id="GO:0060041">
    <property type="term" value="P:retina development in camera-type eye"/>
    <property type="evidence" value="ECO:0007669"/>
    <property type="project" value="TreeGrafter"/>
</dbReference>
<feature type="compositionally biased region" description="Acidic residues" evidence="1">
    <location>
        <begin position="547"/>
        <end position="558"/>
    </location>
</feature>
<feature type="compositionally biased region" description="Basic and acidic residues" evidence="1">
    <location>
        <begin position="411"/>
        <end position="421"/>
    </location>
</feature>
<keyword evidence="3" id="KW-1185">Reference proteome</keyword>
<dbReference type="OrthoDB" id="9895813at2759"/>
<evidence type="ECO:0000313" key="2">
    <source>
        <dbReference type="EMBL" id="TNN48387.1"/>
    </source>
</evidence>
<name>A0A4Z2G4A3_9TELE</name>
<feature type="region of interest" description="Disordered" evidence="1">
    <location>
        <begin position="372"/>
        <end position="613"/>
    </location>
</feature>
<comment type="caution">
    <text evidence="2">The sequence shown here is derived from an EMBL/GenBank/DDBJ whole genome shotgun (WGS) entry which is preliminary data.</text>
</comment>
<reference evidence="2 3" key="1">
    <citation type="submission" date="2019-03" db="EMBL/GenBank/DDBJ databases">
        <title>First draft genome of Liparis tanakae, snailfish: a comprehensive survey of snailfish specific genes.</title>
        <authorList>
            <person name="Kim W."/>
            <person name="Song I."/>
            <person name="Jeong J.-H."/>
            <person name="Kim D."/>
            <person name="Kim S."/>
            <person name="Ryu S."/>
            <person name="Song J.Y."/>
            <person name="Lee S.K."/>
        </authorList>
    </citation>
    <scope>NUCLEOTIDE SEQUENCE [LARGE SCALE GENOMIC DNA]</scope>
    <source>
        <tissue evidence="2">Muscle</tissue>
    </source>
</reference>
<feature type="compositionally biased region" description="Acidic residues" evidence="1">
    <location>
        <begin position="424"/>
        <end position="445"/>
    </location>
</feature>
<dbReference type="PANTHER" id="PTHR23005:SF3">
    <property type="entry name" value="RETINITIS PIGMENTOSA 1-LIKE 1 PROTEIN"/>
    <property type="match status" value="1"/>
</dbReference>
<sequence>MSLGSNYVSPLYGRRLSTSARGLLDCLAQLQLIEPAFRPGFDLKKDQHYEDVIATLQSLWLTEPRNTEKEEAMGAREAKGVGTEQVSPPRSSSGVGMSSGSGGSGKENGNPPGGEPTPSKTTKASLREDGAAGKVVEEEPSTVPPGLDSPKAPDPSSSDKSSATDTERETPDDYSSATPPTAPRAPMSKRPSQDPDPVWVLHLLKKLEKQFMSHYVSAMTEFKVRWDLDDSVVLNTMMGELRDELSRRIQSSVDCEVKKIQGRAGRGGRMPRPPQRGNLSRESTVTDNRRRILTVMKKQSLITAECLSDDDTPGEFSDQRSDDEYCPCDACVRKKMDARPFKPNPLASEAPVAMEFDLLKILQLRKDAAPATVHAQPAAGGGDSNVTDEEGRSLEVLQEEEEEEEEEEDQTKEGIKAHIVLEETIPEEDEELEKEEDGDEAEEKEEQSIASDEAGEEMSKNGDEEEEEAECHCQLDINEEGEEETAGEEAEEINDNTGEDETGEEDEREEEETTGRESGGEEASGETEDDNAGKREDVGEGNVSTSAEEEDDGDEESHEDEKGGGRWLHARGTGGSRRAGSPGRDGCRAHLGVTGVSCSPGRDGRACEGGAVSRRQRHLQEDLGGAASLHPGRAADGLRLNTRSHAASEQTRAAGVATERRRELLTPTAGVTRKASWRRARACILRTTPRKVKLQPGMRSSLRR</sequence>
<organism evidence="2 3">
    <name type="scientific">Liparis tanakae</name>
    <name type="common">Tanaka's snailfish</name>
    <dbReference type="NCBI Taxonomy" id="230148"/>
    <lineage>
        <taxon>Eukaryota</taxon>
        <taxon>Metazoa</taxon>
        <taxon>Chordata</taxon>
        <taxon>Craniata</taxon>
        <taxon>Vertebrata</taxon>
        <taxon>Euteleostomi</taxon>
        <taxon>Actinopterygii</taxon>
        <taxon>Neopterygii</taxon>
        <taxon>Teleostei</taxon>
        <taxon>Neoteleostei</taxon>
        <taxon>Acanthomorphata</taxon>
        <taxon>Eupercaria</taxon>
        <taxon>Perciformes</taxon>
        <taxon>Cottioidei</taxon>
        <taxon>Cottales</taxon>
        <taxon>Liparidae</taxon>
        <taxon>Liparis</taxon>
    </lineage>
</organism>
<evidence type="ECO:0000313" key="3">
    <source>
        <dbReference type="Proteomes" id="UP000314294"/>
    </source>
</evidence>
<dbReference type="GO" id="GO:0035082">
    <property type="term" value="P:axoneme assembly"/>
    <property type="evidence" value="ECO:0007669"/>
    <property type="project" value="TreeGrafter"/>
</dbReference>
<dbReference type="GO" id="GO:0042461">
    <property type="term" value="P:photoreceptor cell development"/>
    <property type="evidence" value="ECO:0007669"/>
    <property type="project" value="TreeGrafter"/>
</dbReference>
<feature type="compositionally biased region" description="Low complexity" evidence="1">
    <location>
        <begin position="87"/>
        <end position="96"/>
    </location>
</feature>
<dbReference type="AlphaFoldDB" id="A0A4Z2G4A3"/>
<feature type="compositionally biased region" description="Acidic residues" evidence="1">
    <location>
        <begin position="477"/>
        <end position="512"/>
    </location>
</feature>
<feature type="compositionally biased region" description="Low complexity" evidence="1">
    <location>
        <begin position="148"/>
        <end position="164"/>
    </location>
</feature>
<feature type="compositionally biased region" description="Basic and acidic residues" evidence="1">
    <location>
        <begin position="125"/>
        <end position="137"/>
    </location>
</feature>
<dbReference type="EMBL" id="SRLO01000699">
    <property type="protein sequence ID" value="TNN48387.1"/>
    <property type="molecule type" value="Genomic_DNA"/>
</dbReference>
<feature type="compositionally biased region" description="Acidic residues" evidence="1">
    <location>
        <begin position="397"/>
        <end position="410"/>
    </location>
</feature>